<evidence type="ECO:0000256" key="4">
    <source>
        <dbReference type="ARBA" id="ARBA00023136"/>
    </source>
</evidence>
<evidence type="ECO:0000256" key="1">
    <source>
        <dbReference type="ARBA" id="ARBA00004127"/>
    </source>
</evidence>
<dbReference type="InterPro" id="IPR008217">
    <property type="entry name" value="Ccc1_fam"/>
</dbReference>
<keyword evidence="3 6" id="KW-1133">Transmembrane helix</keyword>
<feature type="transmembrane region" description="Helical" evidence="6">
    <location>
        <begin position="67"/>
        <end position="90"/>
    </location>
</feature>
<feature type="compositionally biased region" description="Polar residues" evidence="5">
    <location>
        <begin position="1"/>
        <end position="21"/>
    </location>
</feature>
<name>A0A239JWW4_9BACT</name>
<evidence type="ECO:0000313" key="8">
    <source>
        <dbReference type="Proteomes" id="UP000198432"/>
    </source>
</evidence>
<gene>
    <name evidence="7" type="ORF">SAMN06296052_12441</name>
</gene>
<comment type="subcellular location">
    <subcellularLocation>
        <location evidence="1">Endomembrane system</location>
        <topology evidence="1">Multi-pass membrane protein</topology>
    </subcellularLocation>
</comment>
<feature type="transmembrane region" description="Helical" evidence="6">
    <location>
        <begin position="231"/>
        <end position="253"/>
    </location>
</feature>
<dbReference type="RefSeq" id="WP_218824285.1">
    <property type="nucleotide sequence ID" value="NZ_FZOQ01000024.1"/>
</dbReference>
<keyword evidence="2 6" id="KW-0812">Transmembrane</keyword>
<feature type="region of interest" description="Disordered" evidence="5">
    <location>
        <begin position="1"/>
        <end position="27"/>
    </location>
</feature>
<sequence>MMTGSSDADTLRQQLKASHSPEQIRKRLAQRKPHSYLKDFVYGAVDGTVTTFAVVSGVAGAGLAPKVILVMGLANLLADGFSMAVSNFLGVRAEKQQVEKARAEELLHIAVYPEGEAEEVRQIFANKGFTGEVLEQIVRIITSSKKQWADTMLQEEYAYPLERANPWKAALSTFTSFITMGLVPVFPFVWNFLVSNQFRDPFLWSCLCTLVAFFFIGAIKSRFISKSWYLSGLETLVLGGAAATLAFFAGNLLKGL</sequence>
<keyword evidence="8" id="KW-1185">Reference proteome</keyword>
<protein>
    <submittedName>
        <fullName evidence="7">Predicted Fe2+/Mn2+ transporter, VIT1/CCC1 family</fullName>
    </submittedName>
</protein>
<dbReference type="Proteomes" id="UP000198432">
    <property type="component" value="Unassembled WGS sequence"/>
</dbReference>
<evidence type="ECO:0000256" key="5">
    <source>
        <dbReference type="SAM" id="MobiDB-lite"/>
    </source>
</evidence>
<feature type="transmembrane region" description="Helical" evidence="6">
    <location>
        <begin position="202"/>
        <end position="219"/>
    </location>
</feature>
<evidence type="ECO:0000256" key="3">
    <source>
        <dbReference type="ARBA" id="ARBA00022989"/>
    </source>
</evidence>
<dbReference type="EMBL" id="FZOQ01000024">
    <property type="protein sequence ID" value="SNT10456.1"/>
    <property type="molecule type" value="Genomic_DNA"/>
</dbReference>
<dbReference type="Pfam" id="PF01988">
    <property type="entry name" value="VIT1"/>
    <property type="match status" value="1"/>
</dbReference>
<dbReference type="AlphaFoldDB" id="A0A239JWW4"/>
<evidence type="ECO:0000313" key="7">
    <source>
        <dbReference type="EMBL" id="SNT10456.1"/>
    </source>
</evidence>
<feature type="transmembrane region" description="Helical" evidence="6">
    <location>
        <begin position="40"/>
        <end position="61"/>
    </location>
</feature>
<accession>A0A239JWW4</accession>
<reference evidence="8" key="1">
    <citation type="submission" date="2017-06" db="EMBL/GenBank/DDBJ databases">
        <authorList>
            <person name="Varghese N."/>
            <person name="Submissions S."/>
        </authorList>
    </citation>
    <scope>NUCLEOTIDE SEQUENCE [LARGE SCALE GENOMIC DNA]</scope>
    <source>
        <strain evidence="8">NKM1</strain>
    </source>
</reference>
<dbReference type="GO" id="GO:0012505">
    <property type="term" value="C:endomembrane system"/>
    <property type="evidence" value="ECO:0007669"/>
    <property type="project" value="UniProtKB-SubCell"/>
</dbReference>
<feature type="transmembrane region" description="Helical" evidence="6">
    <location>
        <begin position="169"/>
        <end position="190"/>
    </location>
</feature>
<evidence type="ECO:0000256" key="6">
    <source>
        <dbReference type="SAM" id="Phobius"/>
    </source>
</evidence>
<evidence type="ECO:0000256" key="2">
    <source>
        <dbReference type="ARBA" id="ARBA00022692"/>
    </source>
</evidence>
<keyword evidence="4 6" id="KW-0472">Membrane</keyword>
<proteinExistence type="predicted"/>
<dbReference type="PANTHER" id="PTHR31851">
    <property type="entry name" value="FE(2+)/MN(2+) TRANSPORTER PCL1"/>
    <property type="match status" value="1"/>
</dbReference>
<dbReference type="GO" id="GO:0030026">
    <property type="term" value="P:intracellular manganese ion homeostasis"/>
    <property type="evidence" value="ECO:0007669"/>
    <property type="project" value="InterPro"/>
</dbReference>
<dbReference type="GO" id="GO:0005384">
    <property type="term" value="F:manganese ion transmembrane transporter activity"/>
    <property type="evidence" value="ECO:0007669"/>
    <property type="project" value="InterPro"/>
</dbReference>
<organism evidence="7 8">
    <name type="scientific">Pontibacter ummariensis</name>
    <dbReference type="NCBI Taxonomy" id="1610492"/>
    <lineage>
        <taxon>Bacteria</taxon>
        <taxon>Pseudomonadati</taxon>
        <taxon>Bacteroidota</taxon>
        <taxon>Cytophagia</taxon>
        <taxon>Cytophagales</taxon>
        <taxon>Hymenobacteraceae</taxon>
        <taxon>Pontibacter</taxon>
    </lineage>
</organism>